<reference evidence="9" key="2">
    <citation type="journal article" date="2021" name="Syst. Appl. Microbiol.">
        <title>Roseomonas hellenica sp. nov., isolated from roots of wild-growing Alkanna tinctoria.</title>
        <authorList>
            <person name="Rat A."/>
            <person name="Naranjo H.D."/>
            <person name="Lebbe L."/>
            <person name="Cnockaert M."/>
            <person name="Krigas N."/>
            <person name="Grigoriadou K."/>
            <person name="Maloupa E."/>
            <person name="Willems A."/>
        </authorList>
    </citation>
    <scope>NUCLEOTIDE SEQUENCE</scope>
    <source>
        <strain evidence="9">LMG 31231</strain>
    </source>
</reference>
<evidence type="ECO:0000256" key="5">
    <source>
        <dbReference type="ARBA" id="ARBA00022825"/>
    </source>
</evidence>
<feature type="chain" id="PRO_5041015458" description="Serine protease" evidence="6">
    <location>
        <begin position="19"/>
        <end position="230"/>
    </location>
</feature>
<evidence type="ECO:0000256" key="7">
    <source>
        <dbReference type="SAM" id="MobiDB-lite"/>
    </source>
</evidence>
<evidence type="ECO:0000256" key="3">
    <source>
        <dbReference type="ARBA" id="ARBA00022729"/>
    </source>
</evidence>
<dbReference type="Pfam" id="PF00089">
    <property type="entry name" value="Trypsin"/>
    <property type="match status" value="1"/>
</dbReference>
<dbReference type="InterPro" id="IPR001254">
    <property type="entry name" value="Trypsin_dom"/>
</dbReference>
<proteinExistence type="inferred from homology"/>
<name>A0A9X9WY58_9PROT</name>
<organism evidence="9 10">
    <name type="scientific">Neoroseomonas soli</name>
    <dbReference type="NCBI Taxonomy" id="1081025"/>
    <lineage>
        <taxon>Bacteria</taxon>
        <taxon>Pseudomonadati</taxon>
        <taxon>Pseudomonadota</taxon>
        <taxon>Alphaproteobacteria</taxon>
        <taxon>Acetobacterales</taxon>
        <taxon>Acetobacteraceae</taxon>
        <taxon>Neoroseomonas</taxon>
    </lineage>
</organism>
<dbReference type="Gene3D" id="2.40.10.10">
    <property type="entry name" value="Trypsin-like serine proteases"/>
    <property type="match status" value="2"/>
</dbReference>
<dbReference type="InterPro" id="IPR043504">
    <property type="entry name" value="Peptidase_S1_PA_chymotrypsin"/>
</dbReference>
<dbReference type="PROSITE" id="PS50240">
    <property type="entry name" value="TRYPSIN_DOM"/>
    <property type="match status" value="1"/>
</dbReference>
<dbReference type="GO" id="GO:0006508">
    <property type="term" value="P:proteolysis"/>
    <property type="evidence" value="ECO:0007669"/>
    <property type="project" value="UniProtKB-KW"/>
</dbReference>
<comment type="similarity">
    <text evidence="1 6">Belongs to the peptidase S1B family.</text>
</comment>
<evidence type="ECO:0000259" key="8">
    <source>
        <dbReference type="PROSITE" id="PS50240"/>
    </source>
</evidence>
<dbReference type="Proteomes" id="UP001138751">
    <property type="component" value="Unassembled WGS sequence"/>
</dbReference>
<dbReference type="SMART" id="SM00020">
    <property type="entry name" value="Tryp_SPc"/>
    <property type="match status" value="1"/>
</dbReference>
<evidence type="ECO:0000313" key="9">
    <source>
        <dbReference type="EMBL" id="MBR0672087.1"/>
    </source>
</evidence>
<evidence type="ECO:0000256" key="4">
    <source>
        <dbReference type="ARBA" id="ARBA00022801"/>
    </source>
</evidence>
<dbReference type="PANTHER" id="PTHR15462">
    <property type="entry name" value="SERINE PROTEASE"/>
    <property type="match status" value="1"/>
</dbReference>
<evidence type="ECO:0000256" key="2">
    <source>
        <dbReference type="ARBA" id="ARBA00022670"/>
    </source>
</evidence>
<dbReference type="PROSITE" id="PS00134">
    <property type="entry name" value="TRYPSIN_HIS"/>
    <property type="match status" value="1"/>
</dbReference>
<dbReference type="SUPFAM" id="SSF50494">
    <property type="entry name" value="Trypsin-like serine proteases"/>
    <property type="match status" value="1"/>
</dbReference>
<reference evidence="9" key="1">
    <citation type="submission" date="2020-01" db="EMBL/GenBank/DDBJ databases">
        <authorList>
            <person name="Rat A."/>
        </authorList>
    </citation>
    <scope>NUCLEOTIDE SEQUENCE</scope>
    <source>
        <strain evidence="9">LMG 31231</strain>
    </source>
</reference>
<comment type="caution">
    <text evidence="9">The sequence shown here is derived from an EMBL/GenBank/DDBJ whole genome shotgun (WGS) entry which is preliminary data.</text>
</comment>
<dbReference type="PRINTS" id="PR00839">
    <property type="entry name" value="V8PROTEASE"/>
</dbReference>
<feature type="domain" description="Peptidase S1" evidence="8">
    <location>
        <begin position="24"/>
        <end position="230"/>
    </location>
</feature>
<dbReference type="EMBL" id="JAAEDM010000032">
    <property type="protein sequence ID" value="MBR0672087.1"/>
    <property type="molecule type" value="Genomic_DNA"/>
</dbReference>
<evidence type="ECO:0000313" key="10">
    <source>
        <dbReference type="Proteomes" id="UP001138751"/>
    </source>
</evidence>
<accession>A0A9X9WY58</accession>
<dbReference type="InterPro" id="IPR008256">
    <property type="entry name" value="Peptidase_S1B"/>
</dbReference>
<keyword evidence="4 6" id="KW-0378">Hydrolase</keyword>
<keyword evidence="3 6" id="KW-0732">Signal</keyword>
<dbReference type="GO" id="GO:0004252">
    <property type="term" value="F:serine-type endopeptidase activity"/>
    <property type="evidence" value="ECO:0007669"/>
    <property type="project" value="InterPro"/>
</dbReference>
<keyword evidence="10" id="KW-1185">Reference proteome</keyword>
<dbReference type="RefSeq" id="WP_211862468.1">
    <property type="nucleotide sequence ID" value="NZ_JAAEDM010000032.1"/>
</dbReference>
<dbReference type="AlphaFoldDB" id="A0A9X9WY58"/>
<feature type="signal peptide" evidence="6">
    <location>
        <begin position="1"/>
        <end position="18"/>
    </location>
</feature>
<protein>
    <recommendedName>
        <fullName evidence="6">Serine protease</fullName>
        <ecNumber evidence="6">3.4.21.-</ecNumber>
    </recommendedName>
</protein>
<evidence type="ECO:0000256" key="1">
    <source>
        <dbReference type="ARBA" id="ARBA00008764"/>
    </source>
</evidence>
<dbReference type="InterPro" id="IPR018114">
    <property type="entry name" value="TRYPSIN_HIS"/>
</dbReference>
<keyword evidence="5 6" id="KW-0720">Serine protease</keyword>
<dbReference type="EC" id="3.4.21.-" evidence="6"/>
<feature type="region of interest" description="Disordered" evidence="7">
    <location>
        <begin position="21"/>
        <end position="47"/>
    </location>
</feature>
<evidence type="ECO:0000256" key="6">
    <source>
        <dbReference type="RuleBase" id="RU004296"/>
    </source>
</evidence>
<dbReference type="InterPro" id="IPR009003">
    <property type="entry name" value="Peptidase_S1_PA"/>
</dbReference>
<sequence>MRLLPALLLLLATAQALAAEDTPGLGRTDTRRPVPPDRPPWNAVGEVEAPGNRCTGTLVGPRSVLTAAHCLINEDATALAPARDVTFRLGTRVARVTAVRIDPGFNPRTEQPWRSDWAVLTLDTPLGEGRALRLSREPPREGIALALPGWQHDRPGVLLADLGCRVVVMGTFGGQGMLVGHNCAGTLGSSGAPLIALAEDGGFVVVGVQSKAALGRPLGVAVPSFAIPLR</sequence>
<dbReference type="InterPro" id="IPR050966">
    <property type="entry name" value="Glutamyl_endopeptidase"/>
</dbReference>
<gene>
    <name evidence="9" type="ORF">GXW76_12975</name>
</gene>
<dbReference type="PANTHER" id="PTHR15462:SF8">
    <property type="entry name" value="SERINE PROTEASE"/>
    <property type="match status" value="1"/>
</dbReference>
<keyword evidence="2 6" id="KW-0645">Protease</keyword>